<sequence length="189" mass="21350">MSSRNRLIVSHARNPPLNPPGDLRYDLRSIPNPPKHIRDAYNGTSKRLREWMLAEPAFVALVEKAARDIEESMKSIADESPATKEPDAEGEEPGLGLESLDSDDDAQDEMDSDDDDEDDEAEITNVPDLTVDVSCEKGRHRSVAFAEELATRSGKGWNLQVIHRDINSKRKHDRKHKQKRRDAVLDEDD</sequence>
<dbReference type="InterPro" id="IPR053931">
    <property type="entry name" value="RapZ_C"/>
</dbReference>
<dbReference type="Pfam" id="PF22740">
    <property type="entry name" value="PapZ_C"/>
    <property type="match status" value="1"/>
</dbReference>
<dbReference type="RefSeq" id="XP_007927147.1">
    <property type="nucleotide sequence ID" value="XM_007928956.1"/>
</dbReference>
<gene>
    <name evidence="3" type="ORF">MYCFIDRAFT_77692</name>
</gene>
<dbReference type="eggNOG" id="ENOG502SCS0">
    <property type="taxonomic scope" value="Eukaryota"/>
</dbReference>
<proteinExistence type="predicted"/>
<feature type="region of interest" description="Disordered" evidence="1">
    <location>
        <begin position="72"/>
        <end position="137"/>
    </location>
</feature>
<dbReference type="EMBL" id="KB446559">
    <property type="protein sequence ID" value="EME81995.1"/>
    <property type="molecule type" value="Genomic_DNA"/>
</dbReference>
<dbReference type="AlphaFoldDB" id="M2YW92"/>
<dbReference type="STRING" id="383855.M2YW92"/>
<protein>
    <recommendedName>
        <fullName evidence="2">RapZ C-terminal domain-containing protein</fullName>
    </recommendedName>
</protein>
<keyword evidence="4" id="KW-1185">Reference proteome</keyword>
<evidence type="ECO:0000313" key="3">
    <source>
        <dbReference type="EMBL" id="EME81995.1"/>
    </source>
</evidence>
<dbReference type="VEuPathDB" id="FungiDB:MYCFIDRAFT_77692"/>
<name>M2YW92_PSEFD</name>
<dbReference type="OrthoDB" id="10267139at2759"/>
<evidence type="ECO:0000259" key="2">
    <source>
        <dbReference type="Pfam" id="PF22740"/>
    </source>
</evidence>
<evidence type="ECO:0000256" key="1">
    <source>
        <dbReference type="SAM" id="MobiDB-lite"/>
    </source>
</evidence>
<feature type="region of interest" description="Disordered" evidence="1">
    <location>
        <begin position="1"/>
        <end position="41"/>
    </location>
</feature>
<dbReference type="GeneID" id="19341351"/>
<dbReference type="Proteomes" id="UP000016932">
    <property type="component" value="Unassembled WGS sequence"/>
</dbReference>
<evidence type="ECO:0000313" key="4">
    <source>
        <dbReference type="Proteomes" id="UP000016932"/>
    </source>
</evidence>
<feature type="domain" description="RapZ C-terminal" evidence="2">
    <location>
        <begin position="125"/>
        <end position="166"/>
    </location>
</feature>
<reference evidence="3 4" key="1">
    <citation type="journal article" date="2012" name="PLoS Pathog.">
        <title>Diverse lifestyles and strategies of plant pathogenesis encoded in the genomes of eighteen Dothideomycetes fungi.</title>
        <authorList>
            <person name="Ohm R.A."/>
            <person name="Feau N."/>
            <person name="Henrissat B."/>
            <person name="Schoch C.L."/>
            <person name="Horwitz B.A."/>
            <person name="Barry K.W."/>
            <person name="Condon B.J."/>
            <person name="Copeland A.C."/>
            <person name="Dhillon B."/>
            <person name="Glaser F."/>
            <person name="Hesse C.N."/>
            <person name="Kosti I."/>
            <person name="LaButti K."/>
            <person name="Lindquist E.A."/>
            <person name="Lucas S."/>
            <person name="Salamov A.A."/>
            <person name="Bradshaw R.E."/>
            <person name="Ciuffetti L."/>
            <person name="Hamelin R.C."/>
            <person name="Kema G.H.J."/>
            <person name="Lawrence C."/>
            <person name="Scott J.A."/>
            <person name="Spatafora J.W."/>
            <person name="Turgeon B.G."/>
            <person name="de Wit P.J.G.M."/>
            <person name="Zhong S."/>
            <person name="Goodwin S.B."/>
            <person name="Grigoriev I.V."/>
        </authorList>
    </citation>
    <scope>NUCLEOTIDE SEQUENCE [LARGE SCALE GENOMIC DNA]</scope>
    <source>
        <strain evidence="3 4">CIRAD86</strain>
    </source>
</reference>
<accession>M2YW92</accession>
<feature type="compositionally biased region" description="Basic and acidic residues" evidence="1">
    <location>
        <begin position="72"/>
        <end position="87"/>
    </location>
</feature>
<dbReference type="KEGG" id="pfj:MYCFIDRAFT_77692"/>
<feature type="compositionally biased region" description="Acidic residues" evidence="1">
    <location>
        <begin position="100"/>
        <end position="122"/>
    </location>
</feature>
<organism evidence="3 4">
    <name type="scientific">Pseudocercospora fijiensis (strain CIRAD86)</name>
    <name type="common">Black leaf streak disease fungus</name>
    <name type="synonym">Mycosphaerella fijiensis</name>
    <dbReference type="NCBI Taxonomy" id="383855"/>
    <lineage>
        <taxon>Eukaryota</taxon>
        <taxon>Fungi</taxon>
        <taxon>Dikarya</taxon>
        <taxon>Ascomycota</taxon>
        <taxon>Pezizomycotina</taxon>
        <taxon>Dothideomycetes</taxon>
        <taxon>Dothideomycetidae</taxon>
        <taxon>Mycosphaerellales</taxon>
        <taxon>Mycosphaerellaceae</taxon>
        <taxon>Pseudocercospora</taxon>
    </lineage>
</organism>
<feature type="region of interest" description="Disordered" evidence="1">
    <location>
        <begin position="165"/>
        <end position="189"/>
    </location>
</feature>
<dbReference type="HOGENOM" id="CLU_105122_0_0_1"/>
<feature type="compositionally biased region" description="Basic residues" evidence="1">
    <location>
        <begin position="169"/>
        <end position="180"/>
    </location>
</feature>